<dbReference type="RefSeq" id="WP_213005086.1">
    <property type="nucleotide sequence ID" value="NZ_BOQN01000011.1"/>
</dbReference>
<sequence>MFAVSTLGCPGLPLPQVGALLRRHGVGALQLRCAADEPVHVGLNAAARSGVRRDLRAAGLTLIGLATYVRLADGAPGLTEHLRLAQDLGAPALRLMPGGPDPLRTGPMSPVPADVFDRAAEALADAAARAAGSGVRLLVETHDAFLRGADLRRLLEAAAVRPPAVGAIWDAMHPWRAGETPAETVAALAPWLAEIQIKDAASAEDRTPLVPGTGAVPGREVLDLARAAGYAGPVVLEHEARWYPDAAPIDDAIDGALALLTRG</sequence>
<reference evidence="2 3" key="1">
    <citation type="submission" date="2021-03" db="EMBL/GenBank/DDBJ databases">
        <title>Whole genome shotgun sequence of Actinoplanes toevensis NBRC 105298.</title>
        <authorList>
            <person name="Komaki H."/>
            <person name="Tamura T."/>
        </authorList>
    </citation>
    <scope>NUCLEOTIDE SEQUENCE [LARGE SCALE GENOMIC DNA]</scope>
    <source>
        <strain evidence="2 3">NBRC 105298</strain>
    </source>
</reference>
<evidence type="ECO:0000259" key="1">
    <source>
        <dbReference type="Pfam" id="PF01261"/>
    </source>
</evidence>
<dbReference type="SUPFAM" id="SSF51658">
    <property type="entry name" value="Xylose isomerase-like"/>
    <property type="match status" value="1"/>
</dbReference>
<keyword evidence="3" id="KW-1185">Reference proteome</keyword>
<dbReference type="InterPro" id="IPR050312">
    <property type="entry name" value="IolE/XylAMocC-like"/>
</dbReference>
<name>A0A919T4B8_9ACTN</name>
<dbReference type="PANTHER" id="PTHR12110">
    <property type="entry name" value="HYDROXYPYRUVATE ISOMERASE"/>
    <property type="match status" value="1"/>
</dbReference>
<dbReference type="EMBL" id="BOQN01000011">
    <property type="protein sequence ID" value="GIM89109.1"/>
    <property type="molecule type" value="Genomic_DNA"/>
</dbReference>
<organism evidence="2 3">
    <name type="scientific">Paractinoplanes toevensis</name>
    <dbReference type="NCBI Taxonomy" id="571911"/>
    <lineage>
        <taxon>Bacteria</taxon>
        <taxon>Bacillati</taxon>
        <taxon>Actinomycetota</taxon>
        <taxon>Actinomycetes</taxon>
        <taxon>Micromonosporales</taxon>
        <taxon>Micromonosporaceae</taxon>
        <taxon>Paractinoplanes</taxon>
    </lineage>
</organism>
<dbReference type="GO" id="GO:0016853">
    <property type="term" value="F:isomerase activity"/>
    <property type="evidence" value="ECO:0007669"/>
    <property type="project" value="UniProtKB-KW"/>
</dbReference>
<dbReference type="Proteomes" id="UP000677082">
    <property type="component" value="Unassembled WGS sequence"/>
</dbReference>
<evidence type="ECO:0000313" key="2">
    <source>
        <dbReference type="EMBL" id="GIM89109.1"/>
    </source>
</evidence>
<keyword evidence="2" id="KW-0413">Isomerase</keyword>
<dbReference type="AlphaFoldDB" id="A0A919T4B8"/>
<dbReference type="Gene3D" id="3.20.20.150">
    <property type="entry name" value="Divalent-metal-dependent TIM barrel enzymes"/>
    <property type="match status" value="1"/>
</dbReference>
<comment type="caution">
    <text evidence="2">The sequence shown here is derived from an EMBL/GenBank/DDBJ whole genome shotgun (WGS) entry which is preliminary data.</text>
</comment>
<dbReference type="Pfam" id="PF01261">
    <property type="entry name" value="AP_endonuc_2"/>
    <property type="match status" value="1"/>
</dbReference>
<accession>A0A919T4B8</accession>
<dbReference type="InterPro" id="IPR036237">
    <property type="entry name" value="Xyl_isomerase-like_sf"/>
</dbReference>
<dbReference type="InterPro" id="IPR013022">
    <property type="entry name" value="Xyl_isomerase-like_TIM-brl"/>
</dbReference>
<feature type="domain" description="Xylose isomerase-like TIM barrel" evidence="1">
    <location>
        <begin position="20"/>
        <end position="254"/>
    </location>
</feature>
<gene>
    <name evidence="2" type="ORF">Ato02nite_009020</name>
</gene>
<dbReference type="PANTHER" id="PTHR12110:SF21">
    <property type="entry name" value="XYLOSE ISOMERASE-LIKE TIM BARREL DOMAIN-CONTAINING PROTEIN"/>
    <property type="match status" value="1"/>
</dbReference>
<protein>
    <submittedName>
        <fullName evidence="2">Xylose isomerase</fullName>
    </submittedName>
</protein>
<proteinExistence type="predicted"/>
<evidence type="ECO:0000313" key="3">
    <source>
        <dbReference type="Proteomes" id="UP000677082"/>
    </source>
</evidence>